<reference evidence="1" key="2">
    <citation type="journal article" date="2015" name="Fish Shellfish Immunol.">
        <title>Early steps in the European eel (Anguilla anguilla)-Vibrio vulnificus interaction in the gills: Role of the RtxA13 toxin.</title>
        <authorList>
            <person name="Callol A."/>
            <person name="Pajuelo D."/>
            <person name="Ebbesson L."/>
            <person name="Teles M."/>
            <person name="MacKenzie S."/>
            <person name="Amaro C."/>
        </authorList>
    </citation>
    <scope>NUCLEOTIDE SEQUENCE</scope>
</reference>
<sequence>MCGKWQNISLRIPCQTSLWTLACETIR</sequence>
<dbReference type="AlphaFoldDB" id="A0A0E9UMY5"/>
<dbReference type="PROSITE" id="PS51257">
    <property type="entry name" value="PROKAR_LIPOPROTEIN"/>
    <property type="match status" value="1"/>
</dbReference>
<dbReference type="EMBL" id="GBXM01041415">
    <property type="protein sequence ID" value="JAH67162.1"/>
    <property type="molecule type" value="Transcribed_RNA"/>
</dbReference>
<evidence type="ECO:0000313" key="1">
    <source>
        <dbReference type="EMBL" id="JAH67162.1"/>
    </source>
</evidence>
<protein>
    <submittedName>
        <fullName evidence="1">Uncharacterized protein</fullName>
    </submittedName>
</protein>
<accession>A0A0E9UMY5</accession>
<reference evidence="1" key="1">
    <citation type="submission" date="2014-11" db="EMBL/GenBank/DDBJ databases">
        <authorList>
            <person name="Amaro Gonzalez C."/>
        </authorList>
    </citation>
    <scope>NUCLEOTIDE SEQUENCE</scope>
</reference>
<name>A0A0E9UMY5_ANGAN</name>
<organism evidence="1">
    <name type="scientific">Anguilla anguilla</name>
    <name type="common">European freshwater eel</name>
    <name type="synonym">Muraena anguilla</name>
    <dbReference type="NCBI Taxonomy" id="7936"/>
    <lineage>
        <taxon>Eukaryota</taxon>
        <taxon>Metazoa</taxon>
        <taxon>Chordata</taxon>
        <taxon>Craniata</taxon>
        <taxon>Vertebrata</taxon>
        <taxon>Euteleostomi</taxon>
        <taxon>Actinopterygii</taxon>
        <taxon>Neopterygii</taxon>
        <taxon>Teleostei</taxon>
        <taxon>Anguilliformes</taxon>
        <taxon>Anguillidae</taxon>
        <taxon>Anguilla</taxon>
    </lineage>
</organism>
<proteinExistence type="predicted"/>